<dbReference type="EMBL" id="CAJPIZ010003837">
    <property type="protein sequence ID" value="CAG2106874.1"/>
    <property type="molecule type" value="Genomic_DNA"/>
</dbReference>
<evidence type="ECO:0000256" key="1">
    <source>
        <dbReference type="SAM" id="MobiDB-lite"/>
    </source>
</evidence>
<feature type="compositionally biased region" description="Basic and acidic residues" evidence="1">
    <location>
        <begin position="94"/>
        <end position="123"/>
    </location>
</feature>
<evidence type="ECO:0000313" key="2">
    <source>
        <dbReference type="EMBL" id="CAD7626444.1"/>
    </source>
</evidence>
<accession>A0A7R9KNJ9</accession>
<dbReference type="EMBL" id="OC858412">
    <property type="protein sequence ID" value="CAD7626444.1"/>
    <property type="molecule type" value="Genomic_DNA"/>
</dbReference>
<reference evidence="2" key="1">
    <citation type="submission" date="2020-11" db="EMBL/GenBank/DDBJ databases">
        <authorList>
            <person name="Tran Van P."/>
        </authorList>
    </citation>
    <scope>NUCLEOTIDE SEQUENCE</scope>
</reference>
<protein>
    <submittedName>
        <fullName evidence="2">Uncharacterized protein</fullName>
    </submittedName>
</protein>
<gene>
    <name evidence="2" type="ORF">OSB1V03_LOCUS6877</name>
</gene>
<dbReference type="Proteomes" id="UP000759131">
    <property type="component" value="Unassembled WGS sequence"/>
</dbReference>
<feature type="region of interest" description="Disordered" evidence="1">
    <location>
        <begin position="91"/>
        <end position="123"/>
    </location>
</feature>
<keyword evidence="3" id="KW-1185">Reference proteome</keyword>
<name>A0A7R9KNJ9_9ACAR</name>
<feature type="region of interest" description="Disordered" evidence="1">
    <location>
        <begin position="41"/>
        <end position="72"/>
    </location>
</feature>
<proteinExistence type="predicted"/>
<evidence type="ECO:0000313" key="3">
    <source>
        <dbReference type="Proteomes" id="UP000759131"/>
    </source>
</evidence>
<sequence>MELYMVCVLIAIAMSMFIIKGIQCVMSVTHPLPDKELQWKRSPHLPSQELRAVKSKNTKKSKNSWKKQQQGKQLLAHLEIPMESVFIEEEIDGNFDRGGEERPERMERLERPQERGDSRATMV</sequence>
<dbReference type="OrthoDB" id="6511451at2759"/>
<feature type="compositionally biased region" description="Basic residues" evidence="1">
    <location>
        <begin position="53"/>
        <end position="65"/>
    </location>
</feature>
<organism evidence="2">
    <name type="scientific">Medioppia subpectinata</name>
    <dbReference type="NCBI Taxonomy" id="1979941"/>
    <lineage>
        <taxon>Eukaryota</taxon>
        <taxon>Metazoa</taxon>
        <taxon>Ecdysozoa</taxon>
        <taxon>Arthropoda</taxon>
        <taxon>Chelicerata</taxon>
        <taxon>Arachnida</taxon>
        <taxon>Acari</taxon>
        <taxon>Acariformes</taxon>
        <taxon>Sarcoptiformes</taxon>
        <taxon>Oribatida</taxon>
        <taxon>Brachypylina</taxon>
        <taxon>Oppioidea</taxon>
        <taxon>Oppiidae</taxon>
        <taxon>Medioppia</taxon>
    </lineage>
</organism>
<dbReference type="AlphaFoldDB" id="A0A7R9KNJ9"/>